<dbReference type="GO" id="GO:0008270">
    <property type="term" value="F:zinc ion binding"/>
    <property type="evidence" value="ECO:0007669"/>
    <property type="project" value="UniProtKB-KW"/>
</dbReference>
<dbReference type="PROSITE" id="PS50865">
    <property type="entry name" value="ZF_MYND_2"/>
    <property type="match status" value="1"/>
</dbReference>
<dbReference type="GeneID" id="20653979"/>
<dbReference type="SMR" id="G4YNM1"/>
<keyword evidence="1" id="KW-0479">Metal-binding</keyword>
<organism evidence="6 7">
    <name type="scientific">Phytophthora sojae (strain P6497)</name>
    <name type="common">Soybean stem and root rot agent</name>
    <name type="synonym">Phytophthora megasperma f. sp. glycines</name>
    <dbReference type="NCBI Taxonomy" id="1094619"/>
    <lineage>
        <taxon>Eukaryota</taxon>
        <taxon>Sar</taxon>
        <taxon>Stramenopiles</taxon>
        <taxon>Oomycota</taxon>
        <taxon>Peronosporomycetes</taxon>
        <taxon>Peronosporales</taxon>
        <taxon>Peronosporaceae</taxon>
        <taxon>Phytophthora</taxon>
    </lineage>
</organism>
<sequence length="164" mass="18301">MVAGGDHPTGIAPCEHCGQPSHKRCSRCKAFSVCRQTCMAAVWPRHKEDCNSLVLMRLNARGLAVYDKYGVNEPPERGSDMNVDKKLAFFLEMLKVHDASSPENRGLPLPEKLFLTCRYNNTYRHAAETFTASEIAQLNALMHEHHVDMVNQPPQANQAPAKSV</sequence>
<dbReference type="InterPro" id="IPR002893">
    <property type="entry name" value="Znf_MYND"/>
</dbReference>
<keyword evidence="7" id="KW-1185">Reference proteome</keyword>
<keyword evidence="3" id="KW-0862">Zinc</keyword>
<evidence type="ECO:0000313" key="6">
    <source>
        <dbReference type="EMBL" id="EGZ30420.1"/>
    </source>
</evidence>
<feature type="domain" description="MYND-type" evidence="5">
    <location>
        <begin position="14"/>
        <end position="50"/>
    </location>
</feature>
<protein>
    <recommendedName>
        <fullName evidence="5">MYND-type domain-containing protein</fullName>
    </recommendedName>
</protein>
<dbReference type="RefSeq" id="XP_009517695.1">
    <property type="nucleotide sequence ID" value="XM_009519400.1"/>
</dbReference>
<evidence type="ECO:0000259" key="5">
    <source>
        <dbReference type="PROSITE" id="PS50865"/>
    </source>
</evidence>
<evidence type="ECO:0000256" key="3">
    <source>
        <dbReference type="ARBA" id="ARBA00022833"/>
    </source>
</evidence>
<reference evidence="6 7" key="1">
    <citation type="journal article" date="2006" name="Science">
        <title>Phytophthora genome sequences uncover evolutionary origins and mechanisms of pathogenesis.</title>
        <authorList>
            <person name="Tyler B.M."/>
            <person name="Tripathy S."/>
            <person name="Zhang X."/>
            <person name="Dehal P."/>
            <person name="Jiang R.H."/>
            <person name="Aerts A."/>
            <person name="Arredondo F.D."/>
            <person name="Baxter L."/>
            <person name="Bensasson D."/>
            <person name="Beynon J.L."/>
            <person name="Chapman J."/>
            <person name="Damasceno C.M."/>
            <person name="Dorrance A.E."/>
            <person name="Dou D."/>
            <person name="Dickerman A.W."/>
            <person name="Dubchak I.L."/>
            <person name="Garbelotto M."/>
            <person name="Gijzen M."/>
            <person name="Gordon S.G."/>
            <person name="Govers F."/>
            <person name="Grunwald N.J."/>
            <person name="Huang W."/>
            <person name="Ivors K.L."/>
            <person name="Jones R.W."/>
            <person name="Kamoun S."/>
            <person name="Krampis K."/>
            <person name="Lamour K.H."/>
            <person name="Lee M.K."/>
            <person name="McDonald W.H."/>
            <person name="Medina M."/>
            <person name="Meijer H.J."/>
            <person name="Nordberg E.K."/>
            <person name="Maclean D.J."/>
            <person name="Ospina-Giraldo M.D."/>
            <person name="Morris P.F."/>
            <person name="Phuntumart V."/>
            <person name="Putnam N.H."/>
            <person name="Rash S."/>
            <person name="Rose J.K."/>
            <person name="Sakihama Y."/>
            <person name="Salamov A.A."/>
            <person name="Savidor A."/>
            <person name="Scheuring C.F."/>
            <person name="Smith B.M."/>
            <person name="Sobral B.W."/>
            <person name="Terry A."/>
            <person name="Torto-Alalibo T.A."/>
            <person name="Win J."/>
            <person name="Xu Z."/>
            <person name="Zhang H."/>
            <person name="Grigoriev I.V."/>
            <person name="Rokhsar D.S."/>
            <person name="Boore J.L."/>
        </authorList>
    </citation>
    <scope>NUCLEOTIDE SEQUENCE [LARGE SCALE GENOMIC DNA]</scope>
    <source>
        <strain evidence="6 7">P6497</strain>
    </source>
</reference>
<dbReference type="OMA" id="RRYNNAY"/>
<dbReference type="Pfam" id="PF01753">
    <property type="entry name" value="zf-MYND"/>
    <property type="match status" value="1"/>
</dbReference>
<evidence type="ECO:0000256" key="2">
    <source>
        <dbReference type="ARBA" id="ARBA00022771"/>
    </source>
</evidence>
<dbReference type="Gene3D" id="6.10.140.2220">
    <property type="match status" value="1"/>
</dbReference>
<dbReference type="EMBL" id="JH159151">
    <property type="protein sequence ID" value="EGZ30420.1"/>
    <property type="molecule type" value="Genomic_DNA"/>
</dbReference>
<evidence type="ECO:0000256" key="1">
    <source>
        <dbReference type="ARBA" id="ARBA00022723"/>
    </source>
</evidence>
<keyword evidence="2 4" id="KW-0863">Zinc-finger</keyword>
<dbReference type="InParanoid" id="G4YNM1"/>
<dbReference type="AlphaFoldDB" id="G4YNM1"/>
<accession>G4YNM1</accession>
<dbReference type="SUPFAM" id="SSF144232">
    <property type="entry name" value="HIT/MYND zinc finger-like"/>
    <property type="match status" value="1"/>
</dbReference>
<gene>
    <name evidence="6" type="ORF">PHYSODRAFT_470591</name>
</gene>
<dbReference type="KEGG" id="psoj:PHYSODRAFT_470591"/>
<evidence type="ECO:0000313" key="7">
    <source>
        <dbReference type="Proteomes" id="UP000002640"/>
    </source>
</evidence>
<dbReference type="Proteomes" id="UP000002640">
    <property type="component" value="Unassembled WGS sequence"/>
</dbReference>
<name>G4YNM1_PHYSP</name>
<evidence type="ECO:0000256" key="4">
    <source>
        <dbReference type="PROSITE-ProRule" id="PRU00134"/>
    </source>
</evidence>
<proteinExistence type="predicted"/>